<dbReference type="Gene3D" id="3.60.15.10">
    <property type="entry name" value="Ribonuclease Z/Hydroxyacylglutathione hydrolase-like"/>
    <property type="match status" value="1"/>
</dbReference>
<keyword evidence="3" id="KW-1185">Reference proteome</keyword>
<dbReference type="Proteomes" id="UP000078476">
    <property type="component" value="Unassembled WGS sequence"/>
</dbReference>
<dbReference type="CDD" id="cd07715">
    <property type="entry name" value="TaR3-like_MBL-fold"/>
    <property type="match status" value="1"/>
</dbReference>
<dbReference type="GO" id="GO:0016787">
    <property type="term" value="F:hydrolase activity"/>
    <property type="evidence" value="ECO:0007669"/>
    <property type="project" value="UniProtKB-KW"/>
</dbReference>
<dbReference type="SMART" id="SM00849">
    <property type="entry name" value="Lactamase_B"/>
    <property type="match status" value="1"/>
</dbReference>
<comment type="caution">
    <text evidence="2">The sequence shown here is derived from an EMBL/GenBank/DDBJ whole genome shotgun (WGS) entry which is preliminary data.</text>
</comment>
<gene>
    <name evidence="2" type="ORF">A1359_00620</name>
</gene>
<accession>A0A177NBP0</accession>
<dbReference type="InterPro" id="IPR001279">
    <property type="entry name" value="Metallo-B-lactamas"/>
</dbReference>
<dbReference type="SUPFAM" id="SSF56281">
    <property type="entry name" value="Metallo-hydrolase/oxidoreductase"/>
    <property type="match status" value="1"/>
</dbReference>
<dbReference type="PANTHER" id="PTHR42663">
    <property type="entry name" value="HYDROLASE C777.06C-RELATED-RELATED"/>
    <property type="match status" value="1"/>
</dbReference>
<dbReference type="RefSeq" id="WP_066982299.1">
    <property type="nucleotide sequence ID" value="NZ_LUUI01000102.1"/>
</dbReference>
<evidence type="ECO:0000313" key="2">
    <source>
        <dbReference type="EMBL" id="OAI15427.1"/>
    </source>
</evidence>
<dbReference type="EMBL" id="LUUI01000102">
    <property type="protein sequence ID" value="OAI15427.1"/>
    <property type="molecule type" value="Genomic_DNA"/>
</dbReference>
<dbReference type="PANTHER" id="PTHR42663:SF4">
    <property type="entry name" value="SLL1036 PROTEIN"/>
    <property type="match status" value="1"/>
</dbReference>
<evidence type="ECO:0000313" key="3">
    <source>
        <dbReference type="Proteomes" id="UP000078476"/>
    </source>
</evidence>
<sequence>MKFKFWGVRGSIPTPGPKTVKYGGNTTSIEVRTASNELLILDAGTGIFALAQTLLSQSPLEAHILITHTHWDHIQGLPFFLPLLMANNHIHIYGGLDPVTQQGIERALAVQLQYSYFPISPVQLKAKVHYHTLLPGEAVEIGGVKVTPIVLNHPVLNFGYRLEDTDGSALFFTGDYEMPQNPYQPDDMDYASNQQFIDDKLQEVLAVMQGVDALIVDSSYTDAEYEKKVGWGHSTYTAALSLAMQAKAKRLFFTHHEPTRSDSELDEIYLALMNHAAEVDFEVYMAQEGLEIQLGSSDTTGLNSNHSSSI</sequence>
<feature type="domain" description="Metallo-beta-lactamase" evidence="1">
    <location>
        <begin position="25"/>
        <end position="233"/>
    </location>
</feature>
<dbReference type="Pfam" id="PF12706">
    <property type="entry name" value="Lactamase_B_2"/>
    <property type="match status" value="1"/>
</dbReference>
<dbReference type="OrthoDB" id="9803916at2"/>
<proteinExistence type="predicted"/>
<dbReference type="AlphaFoldDB" id="A0A177NBP0"/>
<name>A0A177NBP0_9GAMM</name>
<protein>
    <submittedName>
        <fullName evidence="2">MBL fold metallo-hydrolase</fullName>
    </submittedName>
</protein>
<keyword evidence="2" id="KW-0378">Hydrolase</keyword>
<evidence type="ECO:0000259" key="1">
    <source>
        <dbReference type="SMART" id="SM00849"/>
    </source>
</evidence>
<dbReference type="STRING" id="980561.A1359_00620"/>
<dbReference type="InterPro" id="IPR036866">
    <property type="entry name" value="RibonucZ/Hydroxyglut_hydro"/>
</dbReference>
<reference evidence="2 3" key="1">
    <citation type="submission" date="2016-03" db="EMBL/GenBank/DDBJ databases">
        <authorList>
            <person name="Ploux O."/>
        </authorList>
    </citation>
    <scope>NUCLEOTIDE SEQUENCE [LARGE SCALE GENOMIC DNA]</scope>
    <source>
        <strain evidence="2 3">R-45370</strain>
    </source>
</reference>
<organism evidence="2 3">
    <name type="scientific">Methylomonas lenta</name>
    <dbReference type="NCBI Taxonomy" id="980561"/>
    <lineage>
        <taxon>Bacteria</taxon>
        <taxon>Pseudomonadati</taxon>
        <taxon>Pseudomonadota</taxon>
        <taxon>Gammaproteobacteria</taxon>
        <taxon>Methylococcales</taxon>
        <taxon>Methylococcaceae</taxon>
        <taxon>Methylomonas</taxon>
    </lineage>
</organism>